<evidence type="ECO:0000313" key="6">
    <source>
        <dbReference type="Proteomes" id="UP000660262"/>
    </source>
</evidence>
<keyword evidence="3" id="KW-0812">Transmembrane</keyword>
<dbReference type="GO" id="GO:0016020">
    <property type="term" value="C:membrane"/>
    <property type="evidence" value="ECO:0007669"/>
    <property type="project" value="InterPro"/>
</dbReference>
<evidence type="ECO:0000313" key="5">
    <source>
        <dbReference type="EMBL" id="GHP01715.1"/>
    </source>
</evidence>
<dbReference type="GO" id="GO:0048193">
    <property type="term" value="P:Golgi vesicle transport"/>
    <property type="evidence" value="ECO:0007669"/>
    <property type="project" value="InterPro"/>
</dbReference>
<keyword evidence="1" id="KW-0813">Transport</keyword>
<dbReference type="AlphaFoldDB" id="A0A830H3R6"/>
<keyword evidence="3" id="KW-0472">Membrane</keyword>
<dbReference type="Gene3D" id="1.20.58.90">
    <property type="match status" value="1"/>
</dbReference>
<evidence type="ECO:0000256" key="3">
    <source>
        <dbReference type="SAM" id="Phobius"/>
    </source>
</evidence>
<dbReference type="EMBL" id="BNJQ01000001">
    <property type="protein sequence ID" value="GHP01715.1"/>
    <property type="molecule type" value="Genomic_DNA"/>
</dbReference>
<organism evidence="5 6">
    <name type="scientific">Pycnococcus provasolii</name>
    <dbReference type="NCBI Taxonomy" id="41880"/>
    <lineage>
        <taxon>Eukaryota</taxon>
        <taxon>Viridiplantae</taxon>
        <taxon>Chlorophyta</taxon>
        <taxon>Pseudoscourfieldiophyceae</taxon>
        <taxon>Pseudoscourfieldiales</taxon>
        <taxon>Pycnococcaceae</taxon>
        <taxon>Pycnococcus</taxon>
    </lineage>
</organism>
<dbReference type="InterPro" id="IPR015260">
    <property type="entry name" value="Syntaxin-6/10/61_N"/>
</dbReference>
<keyword evidence="3" id="KW-1133">Transmembrane helix</keyword>
<keyword evidence="1" id="KW-0653">Protein transport</keyword>
<accession>A0A830H3R6</accession>
<comment type="caution">
    <text evidence="5">The sequence shown here is derived from an EMBL/GenBank/DDBJ whole genome shotgun (WGS) entry which is preliminary data.</text>
</comment>
<dbReference type="GO" id="GO:0015031">
    <property type="term" value="P:protein transport"/>
    <property type="evidence" value="ECO:0007669"/>
    <property type="project" value="UniProtKB-KW"/>
</dbReference>
<evidence type="ECO:0000259" key="4">
    <source>
        <dbReference type="Pfam" id="PF09177"/>
    </source>
</evidence>
<reference evidence="5" key="1">
    <citation type="submission" date="2020-10" db="EMBL/GenBank/DDBJ databases">
        <title>Unveiling of a novel bifunctional photoreceptor, Dualchrome1, isolated from a cosmopolitan green alga.</title>
        <authorList>
            <person name="Suzuki S."/>
            <person name="Kawachi M."/>
        </authorList>
    </citation>
    <scope>NUCLEOTIDE SEQUENCE</scope>
    <source>
        <strain evidence="5">NIES 2893</strain>
    </source>
</reference>
<proteinExistence type="predicted"/>
<name>A0A830H3R6_9CHLO</name>
<feature type="transmembrane region" description="Helical" evidence="3">
    <location>
        <begin position="186"/>
        <end position="205"/>
    </location>
</feature>
<dbReference type="Pfam" id="PF09177">
    <property type="entry name" value="STX6_10_61_N"/>
    <property type="match status" value="1"/>
</dbReference>
<evidence type="ECO:0000256" key="1">
    <source>
        <dbReference type="ARBA" id="ARBA00022927"/>
    </source>
</evidence>
<evidence type="ECO:0000256" key="2">
    <source>
        <dbReference type="ARBA" id="ARBA00046280"/>
    </source>
</evidence>
<protein>
    <recommendedName>
        <fullName evidence="4">Syntaxin 6/10/61 N-terminal domain-containing protein</fullName>
    </recommendedName>
</protein>
<gene>
    <name evidence="5" type="ORF">PPROV_000047200</name>
</gene>
<dbReference type="SUPFAM" id="SSF47661">
    <property type="entry name" value="t-snare proteins"/>
    <property type="match status" value="1"/>
</dbReference>
<comment type="subcellular location">
    <subcellularLocation>
        <location evidence="2">Endomembrane system</location>
        <topology evidence="2">Single-pass type IV membrane protein</topology>
    </subcellularLocation>
</comment>
<keyword evidence="6" id="KW-1185">Reference proteome</keyword>
<dbReference type="InterPro" id="IPR010989">
    <property type="entry name" value="SNARE"/>
</dbReference>
<sequence>MPSHGRHWAADPFVEAGQLAQGEINAIMDGLTRWEKLLAQLASASAAASLGYSNSDQDGDVAEQVDEARESLLGRLAGIDDQLSAFDEAIEAAAANPSQFHVSEEEIARRRQFGASAVLSAPMDAATGATTAASFARDGTPISASRIQFVDRNEKAPTTGTAQGILAAVQNLVEQVSTALGPKGRLTLLAAFALTLFVWLFARFVRAVSQ</sequence>
<dbReference type="GO" id="GO:0012505">
    <property type="term" value="C:endomembrane system"/>
    <property type="evidence" value="ECO:0007669"/>
    <property type="project" value="UniProtKB-SubCell"/>
</dbReference>
<feature type="domain" description="Syntaxin 6/10/61 N-terminal" evidence="4">
    <location>
        <begin position="11"/>
        <end position="113"/>
    </location>
</feature>
<dbReference type="Proteomes" id="UP000660262">
    <property type="component" value="Unassembled WGS sequence"/>
</dbReference>